<sequence>MEKASNKLYTTEQQSYERRTNLDLTWFADTCWEFVFENDRDGNEVSGSSDALLAAVRAGKRIKVRIGRTFHQANFITVSTDDIVTIQASDSMNDNLQDPTRQWLFVSTSGKVTTVRHKISDANAIPEKTDDTMALCWFVELRDWSTGSGELQWIKDNAGGDFRLKIIAASELYFESEVYLVTDGLNDALFHTRHELVEKNGIFYHRSSAFWMPSKYAYNDYTFERANGTWSHNAEGSQPNGPIVWFIGM</sequence>
<name>A0A9D4KJ67_DREPO</name>
<dbReference type="Proteomes" id="UP000828390">
    <property type="component" value="Unassembled WGS sequence"/>
</dbReference>
<dbReference type="EMBL" id="JAIWYP010000004">
    <property type="protein sequence ID" value="KAH3840267.1"/>
    <property type="molecule type" value="Genomic_DNA"/>
</dbReference>
<evidence type="ECO:0000313" key="1">
    <source>
        <dbReference type="EMBL" id="KAH3840267.1"/>
    </source>
</evidence>
<organism evidence="1 2">
    <name type="scientific">Dreissena polymorpha</name>
    <name type="common">Zebra mussel</name>
    <name type="synonym">Mytilus polymorpha</name>
    <dbReference type="NCBI Taxonomy" id="45954"/>
    <lineage>
        <taxon>Eukaryota</taxon>
        <taxon>Metazoa</taxon>
        <taxon>Spiralia</taxon>
        <taxon>Lophotrochozoa</taxon>
        <taxon>Mollusca</taxon>
        <taxon>Bivalvia</taxon>
        <taxon>Autobranchia</taxon>
        <taxon>Heteroconchia</taxon>
        <taxon>Euheterodonta</taxon>
        <taxon>Imparidentia</taxon>
        <taxon>Neoheterodontei</taxon>
        <taxon>Myida</taxon>
        <taxon>Dreissenoidea</taxon>
        <taxon>Dreissenidae</taxon>
        <taxon>Dreissena</taxon>
    </lineage>
</organism>
<reference evidence="1" key="2">
    <citation type="submission" date="2020-11" db="EMBL/GenBank/DDBJ databases">
        <authorList>
            <person name="McCartney M.A."/>
            <person name="Auch B."/>
            <person name="Kono T."/>
            <person name="Mallez S."/>
            <person name="Becker A."/>
            <person name="Gohl D.M."/>
            <person name="Silverstein K.A.T."/>
            <person name="Koren S."/>
            <person name="Bechman K.B."/>
            <person name="Herman A."/>
            <person name="Abrahante J.E."/>
            <person name="Garbe J."/>
        </authorList>
    </citation>
    <scope>NUCLEOTIDE SEQUENCE</scope>
    <source>
        <strain evidence="1">Duluth1</strain>
        <tissue evidence="1">Whole animal</tissue>
    </source>
</reference>
<dbReference type="OrthoDB" id="5945826at2759"/>
<reference evidence="1" key="1">
    <citation type="journal article" date="2019" name="bioRxiv">
        <title>The Genome of the Zebra Mussel, Dreissena polymorpha: A Resource for Invasive Species Research.</title>
        <authorList>
            <person name="McCartney M.A."/>
            <person name="Auch B."/>
            <person name="Kono T."/>
            <person name="Mallez S."/>
            <person name="Zhang Y."/>
            <person name="Obille A."/>
            <person name="Becker A."/>
            <person name="Abrahante J.E."/>
            <person name="Garbe J."/>
            <person name="Badalamenti J.P."/>
            <person name="Herman A."/>
            <person name="Mangelson H."/>
            <person name="Liachko I."/>
            <person name="Sullivan S."/>
            <person name="Sone E.D."/>
            <person name="Koren S."/>
            <person name="Silverstein K.A.T."/>
            <person name="Beckman K.B."/>
            <person name="Gohl D.M."/>
        </authorList>
    </citation>
    <scope>NUCLEOTIDE SEQUENCE</scope>
    <source>
        <strain evidence="1">Duluth1</strain>
        <tissue evidence="1">Whole animal</tissue>
    </source>
</reference>
<protein>
    <submittedName>
        <fullName evidence="1">Uncharacterized protein</fullName>
    </submittedName>
</protein>
<comment type="caution">
    <text evidence="1">The sequence shown here is derived from an EMBL/GenBank/DDBJ whole genome shotgun (WGS) entry which is preliminary data.</text>
</comment>
<accession>A0A9D4KJ67</accession>
<dbReference type="AlphaFoldDB" id="A0A9D4KJ67"/>
<evidence type="ECO:0000313" key="2">
    <source>
        <dbReference type="Proteomes" id="UP000828390"/>
    </source>
</evidence>
<proteinExistence type="predicted"/>
<gene>
    <name evidence="1" type="ORF">DPMN_113714</name>
</gene>
<keyword evidence="2" id="KW-1185">Reference proteome</keyword>